<evidence type="ECO:0000259" key="3">
    <source>
        <dbReference type="Pfam" id="PF07261"/>
    </source>
</evidence>
<evidence type="ECO:0000313" key="6">
    <source>
        <dbReference type="Proteomes" id="UP000655830"/>
    </source>
</evidence>
<dbReference type="Gene3D" id="1.10.10.630">
    <property type="entry name" value="DnaD domain-like"/>
    <property type="match status" value="1"/>
</dbReference>
<dbReference type="InterPro" id="IPR034829">
    <property type="entry name" value="DnaD-like_sf"/>
</dbReference>
<evidence type="ECO:0000256" key="1">
    <source>
        <dbReference type="ARBA" id="ARBA00093462"/>
    </source>
</evidence>
<dbReference type="EMBL" id="JACRSY010000015">
    <property type="protein sequence ID" value="MBC8579949.1"/>
    <property type="molecule type" value="Genomic_DNA"/>
</dbReference>
<dbReference type="InterPro" id="IPR006343">
    <property type="entry name" value="DnaB/C_C"/>
</dbReference>
<organism evidence="5 6">
    <name type="scientific">Zhenhengia yiwuensis</name>
    <dbReference type="NCBI Taxonomy" id="2763666"/>
    <lineage>
        <taxon>Bacteria</taxon>
        <taxon>Bacillati</taxon>
        <taxon>Bacillota</taxon>
        <taxon>Clostridia</taxon>
        <taxon>Lachnospirales</taxon>
        <taxon>Lachnospiraceae</taxon>
        <taxon>Zhenhengia</taxon>
    </lineage>
</organism>
<sequence length="278" mass="31730">MARPKKDGLEYFPLDVYAGTDDELELLEAEYGLEGFAIFIKLLQAIYKNGYYINWSDKEKLLFSKRVNVALTLVNDVITTCLKWDLLNNRLYEQHKILTSHGIQQRFLLAIGRRSAVEIYQDYLLLSESEVSATKNLVIVTKTPVNADNNPQSKVKESKEKVKESIAVAADHTSVIQKILEDGFGRLVSSIEIETLLSYLDDGIQLDLIEKAVQETANNGVKNINYVKSILNRCIEQKINTLERYQLAQKKFKEKSSTNTQENKEPSTDAMRRFLEGE</sequence>
<comment type="similarity">
    <text evidence="1">Belongs to the DnaB/DnaD family.</text>
</comment>
<name>A0A926EGL5_9FIRM</name>
<proteinExistence type="inferred from homology"/>
<accession>A0A926EGL5</accession>
<dbReference type="SUPFAM" id="SSF158499">
    <property type="entry name" value="DnaD domain-like"/>
    <property type="match status" value="1"/>
</dbReference>
<feature type="region of interest" description="Disordered" evidence="2">
    <location>
        <begin position="253"/>
        <end position="278"/>
    </location>
</feature>
<dbReference type="PANTHER" id="PTHR39196:SF1">
    <property type="entry name" value="PRIMOSOME, DNAD SUBUNIT"/>
    <property type="match status" value="1"/>
</dbReference>
<gene>
    <name evidence="5" type="ORF">H8718_10470</name>
</gene>
<reference evidence="5" key="1">
    <citation type="submission" date="2020-08" db="EMBL/GenBank/DDBJ databases">
        <title>Genome public.</title>
        <authorList>
            <person name="Liu C."/>
            <person name="Sun Q."/>
        </authorList>
    </citation>
    <scope>NUCLEOTIDE SEQUENCE</scope>
    <source>
        <strain evidence="5">NSJ-12</strain>
    </source>
</reference>
<feature type="compositionally biased region" description="Basic and acidic residues" evidence="2">
    <location>
        <begin position="262"/>
        <end position="278"/>
    </location>
</feature>
<dbReference type="AlphaFoldDB" id="A0A926EGL5"/>
<dbReference type="PANTHER" id="PTHR39196">
    <property type="entry name" value="PRIMOSOME, DNAD SUBUNIT"/>
    <property type="match status" value="1"/>
</dbReference>
<keyword evidence="6" id="KW-1185">Reference proteome</keyword>
<protein>
    <submittedName>
        <fullName evidence="5">DUF4373 domain-containing protein</fullName>
    </submittedName>
</protein>
<dbReference type="InterPro" id="IPR025400">
    <property type="entry name" value="Lin1244/Lin1753-like_N"/>
</dbReference>
<evidence type="ECO:0000256" key="2">
    <source>
        <dbReference type="SAM" id="MobiDB-lite"/>
    </source>
</evidence>
<dbReference type="NCBIfam" id="TIGR01446">
    <property type="entry name" value="DnaD_dom"/>
    <property type="match status" value="1"/>
</dbReference>
<dbReference type="Pfam" id="PF14297">
    <property type="entry name" value="Lin1244_N"/>
    <property type="match status" value="1"/>
</dbReference>
<feature type="domain" description="DnaB/C C-terminal" evidence="3">
    <location>
        <begin position="179"/>
        <end position="245"/>
    </location>
</feature>
<evidence type="ECO:0000259" key="4">
    <source>
        <dbReference type="Pfam" id="PF14297"/>
    </source>
</evidence>
<dbReference type="Proteomes" id="UP000655830">
    <property type="component" value="Unassembled WGS sequence"/>
</dbReference>
<dbReference type="Pfam" id="PF07261">
    <property type="entry name" value="DnaB_2"/>
    <property type="match status" value="1"/>
</dbReference>
<comment type="caution">
    <text evidence="5">The sequence shown here is derived from an EMBL/GenBank/DDBJ whole genome shotgun (WGS) entry which is preliminary data.</text>
</comment>
<feature type="domain" description="Lin1244/Lin1753-like N-terminal" evidence="4">
    <location>
        <begin position="11"/>
        <end position="103"/>
    </location>
</feature>
<evidence type="ECO:0000313" key="5">
    <source>
        <dbReference type="EMBL" id="MBC8579949.1"/>
    </source>
</evidence>
<dbReference type="RefSeq" id="WP_249332846.1">
    <property type="nucleotide sequence ID" value="NZ_JACRSY010000015.1"/>
</dbReference>